<dbReference type="EMBL" id="JBHMBW010000014">
    <property type="protein sequence ID" value="MFB9625201.1"/>
    <property type="molecule type" value="Genomic_DNA"/>
</dbReference>
<dbReference type="RefSeq" id="WP_344986502.1">
    <property type="nucleotide sequence ID" value="NZ_BAAAXV010000001.1"/>
</dbReference>
<dbReference type="Pfam" id="PF04266">
    <property type="entry name" value="ASCH"/>
    <property type="match status" value="1"/>
</dbReference>
<sequence>MWPRIDGMRAMEFGTSGELRAWLTGLVLSGSKTATAGLLALDYHAEGEAVEHVGERLAVVDSLGAKVAEIEIAKVELTSFAEVPWEFAEAEGEGFRSIDHWRETHRHYWAGQGYEVDDSTTVVCLWFRLAGQEGRGGR</sequence>
<protein>
    <submittedName>
        <fullName evidence="2">ASCH domain-containing protein</fullName>
    </submittedName>
</protein>
<name>A0ABV5S0K9_9ACTN</name>
<reference evidence="2 3" key="1">
    <citation type="submission" date="2024-09" db="EMBL/GenBank/DDBJ databases">
        <authorList>
            <person name="Sun Q."/>
            <person name="Mori K."/>
        </authorList>
    </citation>
    <scope>NUCLEOTIDE SEQUENCE [LARGE SCALE GENOMIC DNA]</scope>
    <source>
        <strain evidence="2 3">JCM 3143</strain>
    </source>
</reference>
<organism evidence="2 3">
    <name type="scientific">Nonomuraea helvata</name>
    <dbReference type="NCBI Taxonomy" id="37484"/>
    <lineage>
        <taxon>Bacteria</taxon>
        <taxon>Bacillati</taxon>
        <taxon>Actinomycetota</taxon>
        <taxon>Actinomycetes</taxon>
        <taxon>Streptosporangiales</taxon>
        <taxon>Streptosporangiaceae</taxon>
        <taxon>Nonomuraea</taxon>
    </lineage>
</organism>
<evidence type="ECO:0000259" key="1">
    <source>
        <dbReference type="SMART" id="SM01022"/>
    </source>
</evidence>
<dbReference type="PANTHER" id="PTHR39203">
    <property type="entry name" value="CYTOPLASMIC PROTEIN-RELATED"/>
    <property type="match status" value="1"/>
</dbReference>
<dbReference type="Proteomes" id="UP001589532">
    <property type="component" value="Unassembled WGS sequence"/>
</dbReference>
<feature type="domain" description="ASCH" evidence="1">
    <location>
        <begin position="11"/>
        <end position="131"/>
    </location>
</feature>
<gene>
    <name evidence="2" type="ORF">ACFFSA_19105</name>
</gene>
<dbReference type="SUPFAM" id="SSF88697">
    <property type="entry name" value="PUA domain-like"/>
    <property type="match status" value="1"/>
</dbReference>
<accession>A0ABV5S0K9</accession>
<dbReference type="Gene3D" id="3.10.400.10">
    <property type="entry name" value="Sulfate adenylyltransferase"/>
    <property type="match status" value="1"/>
</dbReference>
<evidence type="ECO:0000313" key="2">
    <source>
        <dbReference type="EMBL" id="MFB9625201.1"/>
    </source>
</evidence>
<dbReference type="InterPro" id="IPR007374">
    <property type="entry name" value="ASCH_domain"/>
</dbReference>
<keyword evidence="3" id="KW-1185">Reference proteome</keyword>
<evidence type="ECO:0000313" key="3">
    <source>
        <dbReference type="Proteomes" id="UP001589532"/>
    </source>
</evidence>
<dbReference type="SMART" id="SM01022">
    <property type="entry name" value="ASCH"/>
    <property type="match status" value="1"/>
</dbReference>
<dbReference type="InterPro" id="IPR015947">
    <property type="entry name" value="PUA-like_sf"/>
</dbReference>
<proteinExistence type="predicted"/>
<comment type="caution">
    <text evidence="2">The sequence shown here is derived from an EMBL/GenBank/DDBJ whole genome shotgun (WGS) entry which is preliminary data.</text>
</comment>
<dbReference type="InterPro" id="IPR009326">
    <property type="entry name" value="DUF984"/>
</dbReference>
<dbReference type="PANTHER" id="PTHR39203:SF1">
    <property type="entry name" value="CYTOPLASMIC PROTEIN"/>
    <property type="match status" value="1"/>
</dbReference>